<comment type="caution">
    <text evidence="3">The sequence shown here is derived from an EMBL/GenBank/DDBJ whole genome shotgun (WGS) entry which is preliminary data.</text>
</comment>
<keyword evidence="4" id="KW-1185">Reference proteome</keyword>
<dbReference type="PANTHER" id="PTHR35333:SF3">
    <property type="entry name" value="BETA-LACTAMASE-TYPE TRANSPEPTIDASE FOLD CONTAINING PROTEIN"/>
    <property type="match status" value="1"/>
</dbReference>
<sequence>MESPRARPGSRRRRAPVRAALIVFAVVGALVVGAVYVRGHAHPGPDPVSVSSSASAPVGGEASVESVVDRDALLSDAMASVTVAAGAEVSVAVLDPVSGDSASYGEGVFDTASIVKVDILAALLLQAQDAGRTLTAVEKSYAVAMIEESDNDSASALWRTIGTADGLDAANERFGLTRTEGGDGALWGLTQTTAADQLTLLRQVFGADGSELSESSRAYLRGLMGRIAEGQRWGVSAAADGAGWALKNGWLRRSTTGLWVVNSIGRVPAGGHAYLVAVLSRGSATQAAGISLAEAAARAAVSVFAGEDGAVGAVGAQKSS</sequence>
<dbReference type="Gene3D" id="3.40.710.10">
    <property type="entry name" value="DD-peptidase/beta-lactamase superfamily"/>
    <property type="match status" value="1"/>
</dbReference>
<keyword evidence="3" id="KW-0378">Hydrolase</keyword>
<dbReference type="InterPro" id="IPR045155">
    <property type="entry name" value="Beta-lactam_cat"/>
</dbReference>
<evidence type="ECO:0000259" key="2">
    <source>
        <dbReference type="Pfam" id="PF13354"/>
    </source>
</evidence>
<evidence type="ECO:0000256" key="1">
    <source>
        <dbReference type="SAM" id="Phobius"/>
    </source>
</evidence>
<evidence type="ECO:0000313" key="4">
    <source>
        <dbReference type="Proteomes" id="UP001596409"/>
    </source>
</evidence>
<dbReference type="Proteomes" id="UP001596409">
    <property type="component" value="Unassembled WGS sequence"/>
</dbReference>
<dbReference type="RefSeq" id="WP_189877761.1">
    <property type="nucleotide sequence ID" value="NZ_BMWA01000025.1"/>
</dbReference>
<organism evidence="3 4">
    <name type="scientific">Streptomyces viridiviolaceus</name>
    <dbReference type="NCBI Taxonomy" id="68282"/>
    <lineage>
        <taxon>Bacteria</taxon>
        <taxon>Bacillati</taxon>
        <taxon>Actinomycetota</taxon>
        <taxon>Actinomycetes</taxon>
        <taxon>Kitasatosporales</taxon>
        <taxon>Streptomycetaceae</taxon>
        <taxon>Streptomyces</taxon>
    </lineage>
</organism>
<feature type="transmembrane region" description="Helical" evidence="1">
    <location>
        <begin position="20"/>
        <end position="37"/>
    </location>
</feature>
<feature type="domain" description="Beta-lactamase class A catalytic" evidence="2">
    <location>
        <begin position="142"/>
        <end position="279"/>
    </location>
</feature>
<dbReference type="PANTHER" id="PTHR35333">
    <property type="entry name" value="BETA-LACTAMASE"/>
    <property type="match status" value="1"/>
</dbReference>
<accession>A0ABW2E4T6</accession>
<dbReference type="EMBL" id="JBHSYM010000044">
    <property type="protein sequence ID" value="MFC7014058.1"/>
    <property type="molecule type" value="Genomic_DNA"/>
</dbReference>
<dbReference type="InterPro" id="IPR000871">
    <property type="entry name" value="Beta-lactam_class-A"/>
</dbReference>
<dbReference type="Pfam" id="PF13354">
    <property type="entry name" value="Beta-lactamase2"/>
    <property type="match status" value="1"/>
</dbReference>
<keyword evidence="1" id="KW-0472">Membrane</keyword>
<dbReference type="InterPro" id="IPR012338">
    <property type="entry name" value="Beta-lactam/transpept-like"/>
</dbReference>
<name>A0ABW2E4T6_9ACTN</name>
<keyword evidence="1" id="KW-1133">Transmembrane helix</keyword>
<gene>
    <name evidence="3" type="ORF">ACFQMH_20490</name>
</gene>
<dbReference type="SUPFAM" id="SSF56601">
    <property type="entry name" value="beta-lactamase/transpeptidase-like"/>
    <property type="match status" value="1"/>
</dbReference>
<keyword evidence="1" id="KW-0812">Transmembrane</keyword>
<evidence type="ECO:0000313" key="3">
    <source>
        <dbReference type="EMBL" id="MFC7014058.1"/>
    </source>
</evidence>
<dbReference type="GO" id="GO:0016787">
    <property type="term" value="F:hydrolase activity"/>
    <property type="evidence" value="ECO:0007669"/>
    <property type="project" value="UniProtKB-KW"/>
</dbReference>
<reference evidence="4" key="1">
    <citation type="journal article" date="2019" name="Int. J. Syst. Evol. Microbiol.">
        <title>The Global Catalogue of Microorganisms (GCM) 10K type strain sequencing project: providing services to taxonomists for standard genome sequencing and annotation.</title>
        <authorList>
            <consortium name="The Broad Institute Genomics Platform"/>
            <consortium name="The Broad Institute Genome Sequencing Center for Infectious Disease"/>
            <person name="Wu L."/>
            <person name="Ma J."/>
        </authorList>
    </citation>
    <scope>NUCLEOTIDE SEQUENCE [LARGE SCALE GENOMIC DNA]</scope>
    <source>
        <strain evidence="4">JCM 4855</strain>
    </source>
</reference>
<protein>
    <submittedName>
        <fullName evidence="3">Serine hydrolase</fullName>
    </submittedName>
</protein>
<proteinExistence type="predicted"/>